<dbReference type="Gene3D" id="3.90.550.10">
    <property type="entry name" value="Spore Coat Polysaccharide Biosynthesis Protein SpsA, Chain A"/>
    <property type="match status" value="1"/>
</dbReference>
<reference evidence="4 5" key="1">
    <citation type="journal article" date="2007" name="PLoS Genet.">
        <title>Patterns and implications of gene gain and loss in the evolution of Prochlorococcus.</title>
        <authorList>
            <person name="Kettler G.C."/>
            <person name="Martiny A.C."/>
            <person name="Huang K."/>
            <person name="Zucker J."/>
            <person name="Coleman M.L."/>
            <person name="Rodrigue S."/>
            <person name="Chen F."/>
            <person name="Lapidus A."/>
            <person name="Ferriera S."/>
            <person name="Johnson J."/>
            <person name="Steglich C."/>
            <person name="Church G.M."/>
            <person name="Richardson P."/>
            <person name="Chisholm S.W."/>
        </authorList>
    </citation>
    <scope>NUCLEOTIDE SEQUENCE [LARGE SCALE GENOMIC DNA]</scope>
    <source>
        <strain evidence="4 5">MIT 9301</strain>
    </source>
</reference>
<dbReference type="STRING" id="167546.P9301_14031"/>
<evidence type="ECO:0000313" key="4">
    <source>
        <dbReference type="EMBL" id="ABO18026.1"/>
    </source>
</evidence>
<evidence type="ECO:0000256" key="1">
    <source>
        <dbReference type="ARBA" id="ARBA00022679"/>
    </source>
</evidence>
<evidence type="ECO:0000313" key="5">
    <source>
        <dbReference type="Proteomes" id="UP000001430"/>
    </source>
</evidence>
<dbReference type="InterPro" id="IPR004528">
    <property type="entry name" value="KdsB"/>
</dbReference>
<dbReference type="GO" id="GO:0008690">
    <property type="term" value="F:3-deoxy-manno-octulosonate cytidylyltransferase activity"/>
    <property type="evidence" value="ECO:0007669"/>
    <property type="project" value="UniProtKB-EC"/>
</dbReference>
<dbReference type="Pfam" id="PF02348">
    <property type="entry name" value="CTP_transf_3"/>
    <property type="match status" value="1"/>
</dbReference>
<dbReference type="InterPro" id="IPR003329">
    <property type="entry name" value="Cytidylyl_trans"/>
</dbReference>
<dbReference type="PANTHER" id="PTHR42866:SF2">
    <property type="entry name" value="3-DEOXY-MANNO-OCTULOSONATE CYTIDYLYLTRANSFERASE, MITOCHONDRIAL"/>
    <property type="match status" value="1"/>
</dbReference>
<dbReference type="KEGG" id="pmg:P9301_14031"/>
<dbReference type="NCBIfam" id="NF009905">
    <property type="entry name" value="PRK13368.1"/>
    <property type="match status" value="1"/>
</dbReference>
<dbReference type="AlphaFoldDB" id="A3PE51"/>
<proteinExistence type="predicted"/>
<dbReference type="SUPFAM" id="SSF53448">
    <property type="entry name" value="Nucleotide-diphospho-sugar transferases"/>
    <property type="match status" value="1"/>
</dbReference>
<evidence type="ECO:0000256" key="2">
    <source>
        <dbReference type="ARBA" id="ARBA00022695"/>
    </source>
</evidence>
<dbReference type="NCBIfam" id="NF003952">
    <property type="entry name" value="PRK05450.1-5"/>
    <property type="match status" value="1"/>
</dbReference>
<dbReference type="CDD" id="cd02517">
    <property type="entry name" value="CMP-KDO-Synthetase"/>
    <property type="match status" value="1"/>
</dbReference>
<keyword evidence="1 4" id="KW-0808">Transferase</keyword>
<keyword evidence="3" id="KW-0448">Lipopolysaccharide biosynthesis</keyword>
<dbReference type="eggNOG" id="COG1212">
    <property type="taxonomic scope" value="Bacteria"/>
</dbReference>
<keyword evidence="2 4" id="KW-0548">Nucleotidyltransferase</keyword>
<dbReference type="GO" id="GO:0005829">
    <property type="term" value="C:cytosol"/>
    <property type="evidence" value="ECO:0007669"/>
    <property type="project" value="TreeGrafter"/>
</dbReference>
<accession>A3PE51</accession>
<dbReference type="Proteomes" id="UP000001430">
    <property type="component" value="Chromosome"/>
</dbReference>
<dbReference type="EC" id="2.7.7.38" evidence="4"/>
<dbReference type="OrthoDB" id="9815559at2"/>
<name>A3PE51_PROM0</name>
<gene>
    <name evidence="4" type="primary">kdsB</name>
    <name evidence="4" type="ordered locus">P9301_14031</name>
</gene>
<dbReference type="RefSeq" id="WP_011863335.1">
    <property type="nucleotide sequence ID" value="NC_009091.1"/>
</dbReference>
<dbReference type="PANTHER" id="PTHR42866">
    <property type="entry name" value="3-DEOXY-MANNO-OCTULOSONATE CYTIDYLYLTRANSFERASE"/>
    <property type="match status" value="1"/>
</dbReference>
<protein>
    <submittedName>
        <fullName evidence="4">CMP-2-keto-3-deoxyoctulosonic acid synthetase</fullName>
        <ecNumber evidence="4">2.7.7.38</ecNumber>
    </submittedName>
</protein>
<sequence>MKTIGLIPARMGSSRLQGKPLKKIKGKEMLLRVYENALNAKLIDTLYIATCDEEIRRTMDAYGCKVVMTGSHHTRCTSRCAEALIKIEKTCNYTFDNIVMIQGDEPLVKGAEIDEAVKLIIDNKDIRIANLIGKIESYEEFTDRNTIKVVLTKNDEILYFSRGNIPFSEKDNFKYAFKQVCIIPMKRDILEIFTKFEETTLEKIESIDMLRLIENKIPIKAKLIKYKTQAVDVPSDIKKVEKILTNE</sequence>
<dbReference type="GO" id="GO:0009103">
    <property type="term" value="P:lipopolysaccharide biosynthetic process"/>
    <property type="evidence" value="ECO:0007669"/>
    <property type="project" value="UniProtKB-KW"/>
</dbReference>
<dbReference type="EMBL" id="CP000576">
    <property type="protein sequence ID" value="ABO18026.1"/>
    <property type="molecule type" value="Genomic_DNA"/>
</dbReference>
<dbReference type="InterPro" id="IPR029044">
    <property type="entry name" value="Nucleotide-diphossugar_trans"/>
</dbReference>
<keyword evidence="5" id="KW-1185">Reference proteome</keyword>
<evidence type="ECO:0000256" key="3">
    <source>
        <dbReference type="ARBA" id="ARBA00022985"/>
    </source>
</evidence>
<organism evidence="4 5">
    <name type="scientific">Prochlorococcus marinus (strain MIT 9301)</name>
    <dbReference type="NCBI Taxonomy" id="167546"/>
    <lineage>
        <taxon>Bacteria</taxon>
        <taxon>Bacillati</taxon>
        <taxon>Cyanobacteriota</taxon>
        <taxon>Cyanophyceae</taxon>
        <taxon>Synechococcales</taxon>
        <taxon>Prochlorococcaceae</taxon>
        <taxon>Prochlorococcus</taxon>
    </lineage>
</organism>
<dbReference type="HOGENOM" id="CLU_065038_0_1_3"/>